<feature type="chain" id="PRO_5040045493" evidence="1">
    <location>
        <begin position="25"/>
        <end position="125"/>
    </location>
</feature>
<dbReference type="Proteomes" id="UP000828390">
    <property type="component" value="Unassembled WGS sequence"/>
</dbReference>
<evidence type="ECO:0000313" key="2">
    <source>
        <dbReference type="EMBL" id="KAH3831367.1"/>
    </source>
</evidence>
<reference evidence="2" key="1">
    <citation type="journal article" date="2019" name="bioRxiv">
        <title>The Genome of the Zebra Mussel, Dreissena polymorpha: A Resource for Invasive Species Research.</title>
        <authorList>
            <person name="McCartney M.A."/>
            <person name="Auch B."/>
            <person name="Kono T."/>
            <person name="Mallez S."/>
            <person name="Zhang Y."/>
            <person name="Obille A."/>
            <person name="Becker A."/>
            <person name="Abrahante J.E."/>
            <person name="Garbe J."/>
            <person name="Badalamenti J.P."/>
            <person name="Herman A."/>
            <person name="Mangelson H."/>
            <person name="Liachko I."/>
            <person name="Sullivan S."/>
            <person name="Sone E.D."/>
            <person name="Koren S."/>
            <person name="Silverstein K.A.T."/>
            <person name="Beckman K.B."/>
            <person name="Gohl D.M."/>
        </authorList>
    </citation>
    <scope>NUCLEOTIDE SEQUENCE</scope>
    <source>
        <strain evidence="2">Duluth1</strain>
        <tissue evidence="2">Whole animal</tissue>
    </source>
</reference>
<evidence type="ECO:0000313" key="3">
    <source>
        <dbReference type="EMBL" id="KAH3842672.1"/>
    </source>
</evidence>
<evidence type="ECO:0000313" key="4">
    <source>
        <dbReference type="EMBL" id="KAH3842795.1"/>
    </source>
</evidence>
<organism evidence="2 5">
    <name type="scientific">Dreissena polymorpha</name>
    <name type="common">Zebra mussel</name>
    <name type="synonym">Mytilus polymorpha</name>
    <dbReference type="NCBI Taxonomy" id="45954"/>
    <lineage>
        <taxon>Eukaryota</taxon>
        <taxon>Metazoa</taxon>
        <taxon>Spiralia</taxon>
        <taxon>Lophotrochozoa</taxon>
        <taxon>Mollusca</taxon>
        <taxon>Bivalvia</taxon>
        <taxon>Autobranchia</taxon>
        <taxon>Heteroconchia</taxon>
        <taxon>Euheterodonta</taxon>
        <taxon>Imparidentia</taxon>
        <taxon>Neoheterodontei</taxon>
        <taxon>Myida</taxon>
        <taxon>Dreissenoidea</taxon>
        <taxon>Dreissenidae</taxon>
        <taxon>Dreissena</taxon>
    </lineage>
</organism>
<evidence type="ECO:0000256" key="1">
    <source>
        <dbReference type="SAM" id="SignalP"/>
    </source>
</evidence>
<sequence length="125" mass="13975">MAPMNVASAMCVLLFTIGVEEGNCYQCCTSYTDYYGQYHSPETCNEYCCTDLIRNNYKDCCNDRSRQVNSSGMKEGSCESTAEIPKSYVTMLATVIPLAIIGGCCYYCCCKRTTRVTTVTTIERF</sequence>
<dbReference type="EMBL" id="JAIWYP010000004">
    <property type="protein sequence ID" value="KAH3831367.1"/>
    <property type="molecule type" value="Genomic_DNA"/>
</dbReference>
<comment type="caution">
    <text evidence="2">The sequence shown here is derived from an EMBL/GenBank/DDBJ whole genome shotgun (WGS) entry which is preliminary data.</text>
</comment>
<dbReference type="EMBL" id="JAIWYP010000004">
    <property type="protein sequence ID" value="KAH3842795.1"/>
    <property type="molecule type" value="Genomic_DNA"/>
</dbReference>
<keyword evidence="5" id="KW-1185">Reference proteome</keyword>
<keyword evidence="1" id="KW-0732">Signal</keyword>
<protein>
    <submittedName>
        <fullName evidence="2">Uncharacterized protein</fullName>
    </submittedName>
</protein>
<accession>A0A9D4K2U1</accession>
<gene>
    <name evidence="2" type="ORF">DPMN_104632</name>
    <name evidence="3" type="ORF">DPMN_116176</name>
    <name evidence="4" type="ORF">DPMN_116299</name>
</gene>
<dbReference type="EMBL" id="JAIWYP010000004">
    <property type="protein sequence ID" value="KAH3842672.1"/>
    <property type="molecule type" value="Genomic_DNA"/>
</dbReference>
<feature type="signal peptide" evidence="1">
    <location>
        <begin position="1"/>
        <end position="24"/>
    </location>
</feature>
<name>A0A9D4K2U1_DREPO</name>
<proteinExistence type="predicted"/>
<reference evidence="2" key="2">
    <citation type="submission" date="2020-11" db="EMBL/GenBank/DDBJ databases">
        <authorList>
            <person name="McCartney M.A."/>
            <person name="Auch B."/>
            <person name="Kono T."/>
            <person name="Mallez S."/>
            <person name="Becker A."/>
            <person name="Gohl D.M."/>
            <person name="Silverstein K.A.T."/>
            <person name="Koren S."/>
            <person name="Bechman K.B."/>
            <person name="Herman A."/>
            <person name="Abrahante J.E."/>
            <person name="Garbe J."/>
        </authorList>
    </citation>
    <scope>NUCLEOTIDE SEQUENCE</scope>
    <source>
        <strain evidence="2">Duluth1</strain>
        <tissue evidence="2">Whole animal</tissue>
    </source>
</reference>
<dbReference type="AlphaFoldDB" id="A0A9D4K2U1"/>
<evidence type="ECO:0000313" key="5">
    <source>
        <dbReference type="Proteomes" id="UP000828390"/>
    </source>
</evidence>